<dbReference type="OrthoDB" id="2658898at2"/>
<name>A0A2V5KW91_9BACL</name>
<evidence type="ECO:0000256" key="1">
    <source>
        <dbReference type="SAM" id="SignalP"/>
    </source>
</evidence>
<keyword evidence="1" id="KW-0732">Signal</keyword>
<proteinExistence type="predicted"/>
<dbReference type="AlphaFoldDB" id="A0A2V5KW91"/>
<feature type="chain" id="PRO_5016108813" description="Pectate lyase superfamily protein domain-containing protein" evidence="1">
    <location>
        <begin position="26"/>
        <end position="550"/>
    </location>
</feature>
<dbReference type="Proteomes" id="UP000247476">
    <property type="component" value="Unassembled WGS sequence"/>
</dbReference>
<dbReference type="SUPFAM" id="SSF51126">
    <property type="entry name" value="Pectin lyase-like"/>
    <property type="match status" value="1"/>
</dbReference>
<dbReference type="InterPro" id="IPR006311">
    <property type="entry name" value="TAT_signal"/>
</dbReference>
<dbReference type="InterPro" id="IPR011050">
    <property type="entry name" value="Pectin_lyase_fold/virulence"/>
</dbReference>
<protein>
    <recommendedName>
        <fullName evidence="4">Pectate lyase superfamily protein domain-containing protein</fullName>
    </recommendedName>
</protein>
<dbReference type="Gene3D" id="2.160.20.10">
    <property type="entry name" value="Single-stranded right-handed beta-helix, Pectin lyase-like"/>
    <property type="match status" value="1"/>
</dbReference>
<dbReference type="PROSITE" id="PS51318">
    <property type="entry name" value="TAT"/>
    <property type="match status" value="1"/>
</dbReference>
<evidence type="ECO:0000313" key="3">
    <source>
        <dbReference type="Proteomes" id="UP000247476"/>
    </source>
</evidence>
<sequence length="550" mass="58444">MDQRVSRRKMLTALASAGAAVVAGAALNGGAAGLVRADGAGVTGAVYGGGGTLLADDSIIVTTIAELKAMTDPGADAVYFVRDEEREGYFVFDPADVSTPDNGGTVLVSSSGDRFFRIVENGILNVKWFGAKGDHVPGGALGTDDTAAIAAAAGALQVGQTLFFPRGYYRTTSTIAIGHTVSLDSDEAVLVADHNGVCLQLMPATRSNFGDGEYVRLRLNVSFLKRVPDYAQASVALRIVNSYYGCFTVGRIKGFTTGILLTADTVNGQAKGSAYNTFYLGRIENCQTGIELRSTATGWVTENSFYGGSFGGQAAAGATHIFVNGNNIGYNNNNKFFNQSLEGFHETGIRVTGAANNCFYETRLEMPHAVWIADFGTNTQSNKLISSGVGGKPDKISDVGRYNRMSSASLPAKYVEYFDGVYFTFVKPGTTMTPINGFPQIPVGPKPTKYVSSTSATIELDLSVATYHIISVNTDVTSIQFSNLPTLFRGCEVTVQLIQNASSGYSIGGFPAEWKFGSRSSAPAKRAFGTDIYTLLYDGSRFVVMQQYSS</sequence>
<reference evidence="2 3" key="1">
    <citation type="submission" date="2018-05" db="EMBL/GenBank/DDBJ databases">
        <title>Paenibacillus flagellatus sp. nov., isolated from selenium mineral soil.</title>
        <authorList>
            <person name="Dai X."/>
        </authorList>
    </citation>
    <scope>NUCLEOTIDE SEQUENCE [LARGE SCALE GENOMIC DNA]</scope>
    <source>
        <strain evidence="2 3">DXL2</strain>
    </source>
</reference>
<dbReference type="InterPro" id="IPR012334">
    <property type="entry name" value="Pectin_lyas_fold"/>
</dbReference>
<gene>
    <name evidence="2" type="ORF">DLM86_06145</name>
</gene>
<organism evidence="2 3">
    <name type="scientific">Paenibacillus flagellatus</name>
    <dbReference type="NCBI Taxonomy" id="2211139"/>
    <lineage>
        <taxon>Bacteria</taxon>
        <taxon>Bacillati</taxon>
        <taxon>Bacillota</taxon>
        <taxon>Bacilli</taxon>
        <taxon>Bacillales</taxon>
        <taxon>Paenibacillaceae</taxon>
        <taxon>Paenibacillus</taxon>
    </lineage>
</organism>
<feature type="signal peptide" evidence="1">
    <location>
        <begin position="1"/>
        <end position="25"/>
    </location>
</feature>
<evidence type="ECO:0008006" key="4">
    <source>
        <dbReference type="Google" id="ProtNLM"/>
    </source>
</evidence>
<accession>A0A2V5KW91</accession>
<dbReference type="RefSeq" id="WP_110839075.1">
    <property type="nucleotide sequence ID" value="NZ_QJVJ01000002.1"/>
</dbReference>
<comment type="caution">
    <text evidence="2">The sequence shown here is derived from an EMBL/GenBank/DDBJ whole genome shotgun (WGS) entry which is preliminary data.</text>
</comment>
<keyword evidence="3" id="KW-1185">Reference proteome</keyword>
<dbReference type="EMBL" id="QJVJ01000002">
    <property type="protein sequence ID" value="PYI56547.1"/>
    <property type="molecule type" value="Genomic_DNA"/>
</dbReference>
<evidence type="ECO:0000313" key="2">
    <source>
        <dbReference type="EMBL" id="PYI56547.1"/>
    </source>
</evidence>